<keyword evidence="4" id="KW-0145">Chemotaxis</keyword>
<evidence type="ECO:0000313" key="16">
    <source>
        <dbReference type="EMBL" id="GAF26454.1"/>
    </source>
</evidence>
<keyword evidence="8 16" id="KW-0418">Kinase</keyword>
<dbReference type="SMART" id="SM00260">
    <property type="entry name" value="CheW"/>
    <property type="match status" value="1"/>
</dbReference>
<dbReference type="SMART" id="SM01231">
    <property type="entry name" value="H-kinase_dim"/>
    <property type="match status" value="1"/>
</dbReference>
<dbReference type="InterPro" id="IPR005467">
    <property type="entry name" value="His_kinase_dom"/>
</dbReference>
<dbReference type="Pfam" id="PF01584">
    <property type="entry name" value="CheW"/>
    <property type="match status" value="1"/>
</dbReference>
<dbReference type="InterPro" id="IPR036890">
    <property type="entry name" value="HATPase_C_sf"/>
</dbReference>
<dbReference type="SMART" id="SM00387">
    <property type="entry name" value="HATPase_c"/>
    <property type="match status" value="1"/>
</dbReference>
<dbReference type="InterPro" id="IPR004105">
    <property type="entry name" value="CheA-like_dim"/>
</dbReference>
<evidence type="ECO:0000256" key="10">
    <source>
        <dbReference type="ARBA" id="ARBA00023012"/>
    </source>
</evidence>
<dbReference type="Pfam" id="PF02895">
    <property type="entry name" value="H-kinase_dim"/>
    <property type="match status" value="1"/>
</dbReference>
<dbReference type="InterPro" id="IPR010808">
    <property type="entry name" value="CheA_P2-bd"/>
</dbReference>
<keyword evidence="9" id="KW-0067">ATP-binding</keyword>
<dbReference type="Proteomes" id="UP000063718">
    <property type="component" value="Unassembled WGS sequence"/>
</dbReference>
<dbReference type="SUPFAM" id="SSF47226">
    <property type="entry name" value="Histidine-containing phosphotransfer domain, HPT domain"/>
    <property type="match status" value="1"/>
</dbReference>
<keyword evidence="7" id="KW-0547">Nucleotide-binding</keyword>
<dbReference type="Gene3D" id="3.30.565.10">
    <property type="entry name" value="Histidine kinase-like ATPase, C-terminal domain"/>
    <property type="match status" value="1"/>
</dbReference>
<dbReference type="SUPFAM" id="SSF50341">
    <property type="entry name" value="CheW-like"/>
    <property type="match status" value="1"/>
</dbReference>
<dbReference type="InterPro" id="IPR008207">
    <property type="entry name" value="Sig_transdc_His_kin_Hpt_dom"/>
</dbReference>
<dbReference type="SUPFAM" id="SSF47384">
    <property type="entry name" value="Homodimeric domain of signal transducing histidine kinase"/>
    <property type="match status" value="1"/>
</dbReference>
<reference evidence="16" key="1">
    <citation type="journal article" date="2014" name="Gene">
        <title>Genome-guided analysis of transformation efficiency and carbon dioxide assimilation by Moorella thermoacetica Y72.</title>
        <authorList>
            <person name="Tsukahara K."/>
            <person name="Kita A."/>
            <person name="Nakashimada Y."/>
            <person name="Hoshino T."/>
            <person name="Murakami K."/>
        </authorList>
    </citation>
    <scope>NUCLEOTIDE SEQUENCE [LARGE SCALE GENOMIC DNA]</scope>
    <source>
        <strain evidence="16">Y72</strain>
    </source>
</reference>
<dbReference type="InterPro" id="IPR003594">
    <property type="entry name" value="HATPase_dom"/>
</dbReference>
<dbReference type="CDD" id="cd00088">
    <property type="entry name" value="HPT"/>
    <property type="match status" value="1"/>
</dbReference>
<dbReference type="GO" id="GO:0006935">
    <property type="term" value="P:chemotaxis"/>
    <property type="evidence" value="ECO:0007669"/>
    <property type="project" value="UniProtKB-KW"/>
</dbReference>
<dbReference type="EMBL" id="DF238840">
    <property type="protein sequence ID" value="GAF26454.1"/>
    <property type="molecule type" value="Genomic_DNA"/>
</dbReference>
<dbReference type="Gene3D" id="2.30.30.40">
    <property type="entry name" value="SH3 Domains"/>
    <property type="match status" value="1"/>
</dbReference>
<evidence type="ECO:0000256" key="4">
    <source>
        <dbReference type="ARBA" id="ARBA00022500"/>
    </source>
</evidence>
<evidence type="ECO:0000256" key="1">
    <source>
        <dbReference type="ARBA" id="ARBA00000085"/>
    </source>
</evidence>
<dbReference type="InterPro" id="IPR036097">
    <property type="entry name" value="HisK_dim/P_sf"/>
</dbReference>
<evidence type="ECO:0000256" key="9">
    <source>
        <dbReference type="ARBA" id="ARBA00022840"/>
    </source>
</evidence>
<evidence type="ECO:0000256" key="6">
    <source>
        <dbReference type="ARBA" id="ARBA00022679"/>
    </source>
</evidence>
<dbReference type="PANTHER" id="PTHR43395">
    <property type="entry name" value="SENSOR HISTIDINE KINASE CHEA"/>
    <property type="match status" value="1"/>
</dbReference>
<gene>
    <name evidence="16" type="ORF">MTY_1794</name>
</gene>
<dbReference type="GO" id="GO:0000155">
    <property type="term" value="F:phosphorelay sensor kinase activity"/>
    <property type="evidence" value="ECO:0007669"/>
    <property type="project" value="InterPro"/>
</dbReference>
<dbReference type="Gene3D" id="3.30.70.1110">
    <property type="entry name" value="Histidine kinase CheA-like, P2 response regulator-binding domain"/>
    <property type="match status" value="1"/>
</dbReference>
<evidence type="ECO:0000259" key="14">
    <source>
        <dbReference type="PROSITE" id="PS50851"/>
    </source>
</evidence>
<dbReference type="InterPro" id="IPR051315">
    <property type="entry name" value="Bact_Chemotaxis_CheA"/>
</dbReference>
<dbReference type="PROSITE" id="PS50851">
    <property type="entry name" value="CHEW"/>
    <property type="match status" value="1"/>
</dbReference>
<feature type="domain" description="CheW-like" evidence="14">
    <location>
        <begin position="543"/>
        <end position="677"/>
    </location>
</feature>
<evidence type="ECO:0000256" key="8">
    <source>
        <dbReference type="ARBA" id="ARBA00022777"/>
    </source>
</evidence>
<dbReference type="GO" id="GO:0005524">
    <property type="term" value="F:ATP binding"/>
    <property type="evidence" value="ECO:0007669"/>
    <property type="project" value="UniProtKB-KW"/>
</dbReference>
<dbReference type="InterPro" id="IPR037006">
    <property type="entry name" value="CheA-like_homodim_sf"/>
</dbReference>
<feature type="domain" description="Histidine kinase" evidence="13">
    <location>
        <begin position="283"/>
        <end position="541"/>
    </location>
</feature>
<dbReference type="FunFam" id="3.30.565.10:FF:000016">
    <property type="entry name" value="Chemotaxis protein CheA, putative"/>
    <property type="match status" value="1"/>
</dbReference>
<dbReference type="Gene3D" id="1.20.120.160">
    <property type="entry name" value="HPT domain"/>
    <property type="match status" value="1"/>
</dbReference>
<dbReference type="SUPFAM" id="SSF55052">
    <property type="entry name" value="CheY-binding domain of CheA"/>
    <property type="match status" value="1"/>
</dbReference>
<dbReference type="PRINTS" id="PR00344">
    <property type="entry name" value="BCTRLSENSOR"/>
</dbReference>
<dbReference type="PROSITE" id="PS50109">
    <property type="entry name" value="HIS_KIN"/>
    <property type="match status" value="1"/>
</dbReference>
<dbReference type="SUPFAM" id="SSF55874">
    <property type="entry name" value="ATPase domain of HSP90 chaperone/DNA topoisomerase II/histidine kinase"/>
    <property type="match status" value="1"/>
</dbReference>
<organism evidence="16">
    <name type="scientific">Moorella thermoacetica Y72</name>
    <dbReference type="NCBI Taxonomy" id="1325331"/>
    <lineage>
        <taxon>Bacteria</taxon>
        <taxon>Bacillati</taxon>
        <taxon>Bacillota</taxon>
        <taxon>Clostridia</taxon>
        <taxon>Neomoorellales</taxon>
        <taxon>Neomoorellaceae</taxon>
        <taxon>Neomoorella</taxon>
    </lineage>
</organism>
<dbReference type="SMART" id="SM00073">
    <property type="entry name" value="HPT"/>
    <property type="match status" value="1"/>
</dbReference>
<dbReference type="InterPro" id="IPR036061">
    <property type="entry name" value="CheW-like_dom_sf"/>
</dbReference>
<evidence type="ECO:0000256" key="5">
    <source>
        <dbReference type="ARBA" id="ARBA00022553"/>
    </source>
</evidence>
<dbReference type="RefSeq" id="WP_025774170.1">
    <property type="nucleotide sequence ID" value="NZ_DF238840.1"/>
</dbReference>
<dbReference type="InterPro" id="IPR002545">
    <property type="entry name" value="CheW-lke_dom"/>
</dbReference>
<dbReference type="EC" id="2.7.13.3" evidence="2"/>
<dbReference type="CDD" id="cd00731">
    <property type="entry name" value="CheA_reg"/>
    <property type="match status" value="1"/>
</dbReference>
<evidence type="ECO:0000256" key="12">
    <source>
        <dbReference type="SAM" id="MobiDB-lite"/>
    </source>
</evidence>
<accession>A0A0S6UG77</accession>
<evidence type="ECO:0000256" key="7">
    <source>
        <dbReference type="ARBA" id="ARBA00022741"/>
    </source>
</evidence>
<dbReference type="Pfam" id="PF01627">
    <property type="entry name" value="Hpt"/>
    <property type="match status" value="1"/>
</dbReference>
<proteinExistence type="predicted"/>
<dbReference type="FunFam" id="2.30.30.40:FF:000048">
    <property type="entry name" value="Chemotaxis protein CheA, putative"/>
    <property type="match status" value="1"/>
</dbReference>
<keyword evidence="10" id="KW-0902">Two-component regulatory system</keyword>
<comment type="catalytic activity">
    <reaction evidence="1">
        <text>ATP + protein L-histidine = ADP + protein N-phospho-L-histidine.</text>
        <dbReference type="EC" id="2.7.13.3"/>
    </reaction>
</comment>
<sequence>MSDLDMSQYLGIFLDEAEEQLQQLDEAVVQLEQTPDDQELLNTIFRAAHTLKGSSASMGFNRLATLTHRMESVLDSLRQGKLTVSREIIDILLASVDTLRALKDSIAAGKGEEGDVNEVVARLEAVLAGPAAPVANKAAANAELTLDDIEQNVIRAAEVKGFRAYEIRVQLEAGCQMKSARAYLVFNNLKELGEIIKSVPHTQDLEAEKFDDTFTLAFVSREDADTLANVVKSVSEIKDVLVRPIVLEEDQPAAARAGTAPGKPGVEAAGGKNGTTAPAGEHHVNQTVRVDVQRLENLMNLVGELVIDRTRLTEVGNGLKNRLGNEELLETLEEVSLHIGRITSDLQEEIMKARMFPIDQVFNRFPRMVRDLARKAGKEIDFIIEGRETELDRTVIEEIGDPLIHLLRNAIDHGIEEPEVRLRQGKPRHGTVRLKAFHQENQIVITVEDDGAGMDAEKIKAKAIAKGLISPESAARLSRREALDLIFLPGLSTSDKVTDVSGRGVGMDIVRNHIEKINGTIDIRTTPGKGTCFTIKLPLTLAINRSLLVHVDGRVYAFPLANVVEIIDVTPDSIQHVHRQQVVVVRGRVLPLIYLGQALGLATPIPAADTYAVVIVGLAEKQVGFIVDDLIGEQEIVIKSLGNFIGKIPGIAGATIMGDGSVALILDVRSLMNFVVEEADRELAS</sequence>
<dbReference type="AlphaFoldDB" id="A0A0S6UG77"/>
<feature type="region of interest" description="Disordered" evidence="12">
    <location>
        <begin position="253"/>
        <end position="282"/>
    </location>
</feature>
<dbReference type="PROSITE" id="PS50894">
    <property type="entry name" value="HPT"/>
    <property type="match status" value="1"/>
</dbReference>
<evidence type="ECO:0000259" key="13">
    <source>
        <dbReference type="PROSITE" id="PS50109"/>
    </source>
</evidence>
<dbReference type="CDD" id="cd16916">
    <property type="entry name" value="HATPase_CheA-like"/>
    <property type="match status" value="1"/>
</dbReference>
<keyword evidence="6" id="KW-0808">Transferase</keyword>
<dbReference type="PANTHER" id="PTHR43395:SF1">
    <property type="entry name" value="CHEMOTAXIS PROTEIN CHEA"/>
    <property type="match status" value="1"/>
</dbReference>
<dbReference type="InterPro" id="IPR037052">
    <property type="entry name" value="CheA-like_P2_sf"/>
</dbReference>
<name>A0A0S6UG77_NEOTH</name>
<dbReference type="Pfam" id="PF02518">
    <property type="entry name" value="HATPase_c"/>
    <property type="match status" value="1"/>
</dbReference>
<evidence type="ECO:0000256" key="11">
    <source>
        <dbReference type="PROSITE-ProRule" id="PRU00110"/>
    </source>
</evidence>
<dbReference type="InterPro" id="IPR036641">
    <property type="entry name" value="HPT_dom_sf"/>
</dbReference>
<evidence type="ECO:0000256" key="3">
    <source>
        <dbReference type="ARBA" id="ARBA00021495"/>
    </source>
</evidence>
<dbReference type="Pfam" id="PF07194">
    <property type="entry name" value="P2"/>
    <property type="match status" value="1"/>
</dbReference>
<keyword evidence="5 11" id="KW-0597">Phosphoprotein</keyword>
<dbReference type="GO" id="GO:0005737">
    <property type="term" value="C:cytoplasm"/>
    <property type="evidence" value="ECO:0007669"/>
    <property type="project" value="InterPro"/>
</dbReference>
<protein>
    <recommendedName>
        <fullName evidence="3">Chemotaxis protein CheA</fullName>
        <ecNumber evidence="2">2.7.13.3</ecNumber>
    </recommendedName>
</protein>
<dbReference type="Gene3D" id="1.10.287.560">
    <property type="entry name" value="Histidine kinase CheA-like, homodimeric domain"/>
    <property type="match status" value="1"/>
</dbReference>
<evidence type="ECO:0000259" key="15">
    <source>
        <dbReference type="PROSITE" id="PS50894"/>
    </source>
</evidence>
<evidence type="ECO:0000256" key="2">
    <source>
        <dbReference type="ARBA" id="ARBA00012438"/>
    </source>
</evidence>
<dbReference type="InterPro" id="IPR035891">
    <property type="entry name" value="CheY-binding_CheA"/>
</dbReference>
<feature type="domain" description="HPt" evidence="15">
    <location>
        <begin position="2"/>
        <end position="106"/>
    </location>
</feature>
<feature type="modified residue" description="Phosphohistidine" evidence="11">
    <location>
        <position position="49"/>
    </location>
</feature>
<dbReference type="InterPro" id="IPR004358">
    <property type="entry name" value="Sig_transdc_His_kin-like_C"/>
</dbReference>